<protein>
    <submittedName>
        <fullName evidence="4">Uncharacterized protein</fullName>
    </submittedName>
</protein>
<accession>A0AAV7H2T5</accession>
<dbReference type="FunFam" id="3.40.50.720:FF:000291">
    <property type="entry name" value="Phosphoglycerate dehydrogenase, putative, 33424-31403"/>
    <property type="match status" value="1"/>
</dbReference>
<dbReference type="InterPro" id="IPR006139">
    <property type="entry name" value="D-isomer_2_OHA_DH_cat_dom"/>
</dbReference>
<dbReference type="Gene3D" id="3.40.50.720">
    <property type="entry name" value="NAD(P)-binding Rossmann-like Domain"/>
    <property type="match status" value="2"/>
</dbReference>
<evidence type="ECO:0000259" key="2">
    <source>
        <dbReference type="Pfam" id="PF00389"/>
    </source>
</evidence>
<dbReference type="SUPFAM" id="SSF51735">
    <property type="entry name" value="NAD(P)-binding Rossmann-fold domains"/>
    <property type="match status" value="1"/>
</dbReference>
<dbReference type="GO" id="GO:0051287">
    <property type="term" value="F:NAD binding"/>
    <property type="evidence" value="ECO:0007669"/>
    <property type="project" value="InterPro"/>
</dbReference>
<name>A0AAV7H2T5_DENCH</name>
<dbReference type="InterPro" id="IPR006140">
    <property type="entry name" value="D-isomer_DH_NAD-bd"/>
</dbReference>
<comment type="caution">
    <text evidence="4">The sequence shown here is derived from an EMBL/GenBank/DDBJ whole genome shotgun (WGS) entry which is preliminary data.</text>
</comment>
<evidence type="ECO:0000256" key="1">
    <source>
        <dbReference type="ARBA" id="ARBA00023002"/>
    </source>
</evidence>
<evidence type="ECO:0000313" key="5">
    <source>
        <dbReference type="Proteomes" id="UP000775213"/>
    </source>
</evidence>
<organism evidence="4 5">
    <name type="scientific">Dendrobium chrysotoxum</name>
    <name type="common">Orchid</name>
    <dbReference type="NCBI Taxonomy" id="161865"/>
    <lineage>
        <taxon>Eukaryota</taxon>
        <taxon>Viridiplantae</taxon>
        <taxon>Streptophyta</taxon>
        <taxon>Embryophyta</taxon>
        <taxon>Tracheophyta</taxon>
        <taxon>Spermatophyta</taxon>
        <taxon>Magnoliopsida</taxon>
        <taxon>Liliopsida</taxon>
        <taxon>Asparagales</taxon>
        <taxon>Orchidaceae</taxon>
        <taxon>Epidendroideae</taxon>
        <taxon>Malaxideae</taxon>
        <taxon>Dendrobiinae</taxon>
        <taxon>Dendrobium</taxon>
    </lineage>
</organism>
<dbReference type="GO" id="GO:0004617">
    <property type="term" value="F:phosphoglycerate dehydrogenase activity"/>
    <property type="evidence" value="ECO:0007669"/>
    <property type="project" value="TreeGrafter"/>
</dbReference>
<dbReference type="Pfam" id="PF02826">
    <property type="entry name" value="2-Hacid_dh_C"/>
    <property type="match status" value="1"/>
</dbReference>
<keyword evidence="1" id="KW-0560">Oxidoreductase</keyword>
<dbReference type="CDD" id="cd12175">
    <property type="entry name" value="2-Hacid_dh_11"/>
    <property type="match status" value="1"/>
</dbReference>
<evidence type="ECO:0000259" key="3">
    <source>
        <dbReference type="Pfam" id="PF02826"/>
    </source>
</evidence>
<dbReference type="PANTHER" id="PTHR42938:SF25">
    <property type="entry name" value="D-ISOMER SPECIFIC 2-HYDROXYACID DEHYDROGENASE FAMILY PROTEIN"/>
    <property type="match status" value="1"/>
</dbReference>
<sequence length="595" mass="66754">MRSSSWVNVAKYEPSNQVLEVIKIFGEGSKVKIDWMHSSGAVVKTKSYANSAKRRTNLAIDRARSAQYRSRANITILWCKFILCCRGETLSCVAATESISTLNPRCSRASPVESHKTSGRCSSVDDRSPPQIYATRRPLRGSQPFFLKASMQELMDTVNKHVTRVLFCGFDFSSSQKYTREYLQNHPYIQVDDVALDEIPFVIENYDMCVVKNSRLDAKLIASAVQMKLILQFGVGLEGVDVNAATKQNIKVGRIPGRTSGNAASCAEMAIYLMLGLLRKQKEMEISVKKKILGDPIGETLLGKTVLILGFGAIGIELAKRLRPFGVKIIATKRSWHRKLLQQNLSNVESDGIDGLVERMGGPQEIYKFASEADIVVTCLTLYPETVGIVDEKFLSSMRKGSLLVNIARGGILDYKSVYQQLESGHLGGLAIDVAWSEPFDPEDPILKFPNVLITPHLAGVTEFSYRTMAKVVGDAAIQLHEGNPIEGLETLVLIFQNFLDDVRDNCSKECNKDCALSIVANKATAATFYYDAIQNYFLFFNKLKKINLFKLNKIHFIKHNVTKVGLFCYKCYYFFIFDSFKKYLCYFTNIISFK</sequence>
<evidence type="ECO:0000313" key="4">
    <source>
        <dbReference type="EMBL" id="KAH0462152.1"/>
    </source>
</evidence>
<proteinExistence type="predicted"/>
<feature type="domain" description="D-isomer specific 2-hydroxyacid dehydrogenase NAD-binding" evidence="3">
    <location>
        <begin position="272"/>
        <end position="459"/>
    </location>
</feature>
<feature type="domain" description="D-isomer specific 2-hydroxyacid dehydrogenase catalytic" evidence="2">
    <location>
        <begin position="176"/>
        <end position="485"/>
    </location>
</feature>
<dbReference type="Pfam" id="PF00389">
    <property type="entry name" value="2-Hacid_dh"/>
    <property type="match status" value="1"/>
</dbReference>
<dbReference type="PANTHER" id="PTHR42938">
    <property type="entry name" value="FORMATE DEHYDROGENASE 1"/>
    <property type="match status" value="1"/>
</dbReference>
<dbReference type="Proteomes" id="UP000775213">
    <property type="component" value="Unassembled WGS sequence"/>
</dbReference>
<dbReference type="EMBL" id="JAGFBR010000009">
    <property type="protein sequence ID" value="KAH0462152.1"/>
    <property type="molecule type" value="Genomic_DNA"/>
</dbReference>
<gene>
    <name evidence="4" type="ORF">IEQ34_009727</name>
</gene>
<dbReference type="PROSITE" id="PS00671">
    <property type="entry name" value="D_2_HYDROXYACID_DH_3"/>
    <property type="match status" value="1"/>
</dbReference>
<dbReference type="SUPFAM" id="SSF52283">
    <property type="entry name" value="Formate/glycerate dehydrogenase catalytic domain-like"/>
    <property type="match status" value="1"/>
</dbReference>
<keyword evidence="5" id="KW-1185">Reference proteome</keyword>
<dbReference type="InterPro" id="IPR029753">
    <property type="entry name" value="D-isomer_DH_CS"/>
</dbReference>
<dbReference type="AlphaFoldDB" id="A0AAV7H2T5"/>
<dbReference type="InterPro" id="IPR036291">
    <property type="entry name" value="NAD(P)-bd_dom_sf"/>
</dbReference>
<reference evidence="4 5" key="1">
    <citation type="journal article" date="2021" name="Hortic Res">
        <title>Chromosome-scale assembly of the Dendrobium chrysotoxum genome enhances the understanding of orchid evolution.</title>
        <authorList>
            <person name="Zhang Y."/>
            <person name="Zhang G.Q."/>
            <person name="Zhang D."/>
            <person name="Liu X.D."/>
            <person name="Xu X.Y."/>
            <person name="Sun W.H."/>
            <person name="Yu X."/>
            <person name="Zhu X."/>
            <person name="Wang Z.W."/>
            <person name="Zhao X."/>
            <person name="Zhong W.Y."/>
            <person name="Chen H."/>
            <person name="Yin W.L."/>
            <person name="Huang T."/>
            <person name="Niu S.C."/>
            <person name="Liu Z.J."/>
        </authorList>
    </citation>
    <scope>NUCLEOTIDE SEQUENCE [LARGE SCALE GENOMIC DNA]</scope>
    <source>
        <strain evidence="4">Lindl</strain>
    </source>
</reference>